<dbReference type="EMBL" id="CP000698">
    <property type="protein sequence ID" value="ABQ27778.1"/>
    <property type="molecule type" value="Genomic_DNA"/>
</dbReference>
<evidence type="ECO:0000256" key="11">
    <source>
        <dbReference type="ARBA" id="ARBA00022989"/>
    </source>
</evidence>
<keyword evidence="6" id="KW-0808">Transferase</keyword>
<evidence type="ECO:0000256" key="7">
    <source>
        <dbReference type="ARBA" id="ARBA00022692"/>
    </source>
</evidence>
<keyword evidence="5" id="KW-0597">Phosphoprotein</keyword>
<comment type="catalytic activity">
    <reaction evidence="1">
        <text>ATP + protein L-histidine = ADP + protein N-phospho-L-histidine.</text>
        <dbReference type="EC" id="2.7.13.3"/>
    </reaction>
</comment>
<keyword evidence="7 14" id="KW-0812">Transmembrane</keyword>
<dbReference type="PROSITE" id="PS50109">
    <property type="entry name" value="HIS_KIN"/>
    <property type="match status" value="1"/>
</dbReference>
<dbReference type="InterPro" id="IPR003660">
    <property type="entry name" value="HAMP_dom"/>
</dbReference>
<protein>
    <recommendedName>
        <fullName evidence="3">histidine kinase</fullName>
        <ecNumber evidence="3">2.7.13.3</ecNumber>
    </recommendedName>
</protein>
<dbReference type="SUPFAM" id="SSF55874">
    <property type="entry name" value="ATPase domain of HSP90 chaperone/DNA topoisomerase II/histidine kinase"/>
    <property type="match status" value="1"/>
</dbReference>
<keyword evidence="18" id="KW-1185">Reference proteome</keyword>
<name>A5G7L0_GEOUR</name>
<evidence type="ECO:0000256" key="9">
    <source>
        <dbReference type="ARBA" id="ARBA00022777"/>
    </source>
</evidence>
<evidence type="ECO:0000259" key="16">
    <source>
        <dbReference type="PROSITE" id="PS50885"/>
    </source>
</evidence>
<evidence type="ECO:0000256" key="2">
    <source>
        <dbReference type="ARBA" id="ARBA00004651"/>
    </source>
</evidence>
<feature type="domain" description="Histidine kinase" evidence="15">
    <location>
        <begin position="279"/>
        <end position="485"/>
    </location>
</feature>
<dbReference type="Pfam" id="PF02518">
    <property type="entry name" value="HATPase_c"/>
    <property type="match status" value="1"/>
</dbReference>
<dbReference type="CDD" id="cd00082">
    <property type="entry name" value="HisKA"/>
    <property type="match status" value="1"/>
</dbReference>
<evidence type="ECO:0000256" key="5">
    <source>
        <dbReference type="ARBA" id="ARBA00022553"/>
    </source>
</evidence>
<evidence type="ECO:0000259" key="15">
    <source>
        <dbReference type="PROSITE" id="PS50109"/>
    </source>
</evidence>
<dbReference type="GO" id="GO:0005524">
    <property type="term" value="F:ATP binding"/>
    <property type="evidence" value="ECO:0007669"/>
    <property type="project" value="UniProtKB-KW"/>
</dbReference>
<dbReference type="InterPro" id="IPR003661">
    <property type="entry name" value="HisK_dim/P_dom"/>
</dbReference>
<evidence type="ECO:0000313" key="18">
    <source>
        <dbReference type="Proteomes" id="UP000006695"/>
    </source>
</evidence>
<dbReference type="InterPro" id="IPR036097">
    <property type="entry name" value="HisK_dim/P_sf"/>
</dbReference>
<dbReference type="STRING" id="351605.Gura_3624"/>
<dbReference type="CDD" id="cd00075">
    <property type="entry name" value="HATPase"/>
    <property type="match status" value="1"/>
</dbReference>
<evidence type="ECO:0000256" key="3">
    <source>
        <dbReference type="ARBA" id="ARBA00012438"/>
    </source>
</evidence>
<dbReference type="InterPro" id="IPR036890">
    <property type="entry name" value="HATPase_C_sf"/>
</dbReference>
<evidence type="ECO:0000256" key="8">
    <source>
        <dbReference type="ARBA" id="ARBA00022741"/>
    </source>
</evidence>
<dbReference type="Gene3D" id="3.30.565.10">
    <property type="entry name" value="Histidine kinase-like ATPase, C-terminal domain"/>
    <property type="match status" value="1"/>
</dbReference>
<dbReference type="InterPro" id="IPR033463">
    <property type="entry name" value="sCache_3"/>
</dbReference>
<dbReference type="SMART" id="SM00304">
    <property type="entry name" value="HAMP"/>
    <property type="match status" value="1"/>
</dbReference>
<keyword evidence="8" id="KW-0547">Nucleotide-binding</keyword>
<dbReference type="InterPro" id="IPR005467">
    <property type="entry name" value="His_kinase_dom"/>
</dbReference>
<dbReference type="Pfam" id="PF00512">
    <property type="entry name" value="HisKA"/>
    <property type="match status" value="1"/>
</dbReference>
<evidence type="ECO:0000256" key="12">
    <source>
        <dbReference type="ARBA" id="ARBA00023012"/>
    </source>
</evidence>
<keyword evidence="11 14" id="KW-1133">Transmembrane helix</keyword>
<dbReference type="SMART" id="SM00387">
    <property type="entry name" value="HATPase_c"/>
    <property type="match status" value="1"/>
</dbReference>
<comment type="subcellular location">
    <subcellularLocation>
        <location evidence="2">Cell membrane</location>
        <topology evidence="2">Multi-pass membrane protein</topology>
    </subcellularLocation>
</comment>
<dbReference type="PRINTS" id="PR00344">
    <property type="entry name" value="BCTRLSENSOR"/>
</dbReference>
<evidence type="ECO:0000256" key="10">
    <source>
        <dbReference type="ARBA" id="ARBA00022840"/>
    </source>
</evidence>
<organism evidence="17 18">
    <name type="scientific">Geotalea uraniireducens (strain Rf4)</name>
    <name type="common">Geobacter uraniireducens</name>
    <dbReference type="NCBI Taxonomy" id="351605"/>
    <lineage>
        <taxon>Bacteria</taxon>
        <taxon>Pseudomonadati</taxon>
        <taxon>Thermodesulfobacteriota</taxon>
        <taxon>Desulfuromonadia</taxon>
        <taxon>Geobacterales</taxon>
        <taxon>Geobacteraceae</taxon>
        <taxon>Geotalea</taxon>
    </lineage>
</organism>
<dbReference type="RefSeq" id="WP_011940433.1">
    <property type="nucleotide sequence ID" value="NC_009483.1"/>
</dbReference>
<dbReference type="Pfam" id="PF00672">
    <property type="entry name" value="HAMP"/>
    <property type="match status" value="1"/>
</dbReference>
<keyword evidence="10" id="KW-0067">ATP-binding</keyword>
<dbReference type="Proteomes" id="UP000006695">
    <property type="component" value="Chromosome"/>
</dbReference>
<reference evidence="17 18" key="1">
    <citation type="submission" date="2007-05" db="EMBL/GenBank/DDBJ databases">
        <title>Complete sequence of Geobacter uraniireducens Rf4.</title>
        <authorList>
            <consortium name="US DOE Joint Genome Institute"/>
            <person name="Copeland A."/>
            <person name="Lucas S."/>
            <person name="Lapidus A."/>
            <person name="Barry K."/>
            <person name="Detter J.C."/>
            <person name="Glavina del Rio T."/>
            <person name="Hammon N."/>
            <person name="Israni S."/>
            <person name="Dalin E."/>
            <person name="Tice H."/>
            <person name="Pitluck S."/>
            <person name="Chertkov O."/>
            <person name="Brettin T."/>
            <person name="Bruce D."/>
            <person name="Han C."/>
            <person name="Schmutz J."/>
            <person name="Larimer F."/>
            <person name="Land M."/>
            <person name="Hauser L."/>
            <person name="Kyrpides N."/>
            <person name="Mikhailova N."/>
            <person name="Shelobolina E."/>
            <person name="Aklujkar M."/>
            <person name="Lovley D."/>
            <person name="Richardson P."/>
        </authorList>
    </citation>
    <scope>NUCLEOTIDE SEQUENCE [LARGE SCALE GENOMIC DNA]</scope>
    <source>
        <strain evidence="17 18">Rf4</strain>
    </source>
</reference>
<dbReference type="InterPro" id="IPR029151">
    <property type="entry name" value="Sensor-like_sf"/>
</dbReference>
<evidence type="ECO:0000256" key="6">
    <source>
        <dbReference type="ARBA" id="ARBA00022679"/>
    </source>
</evidence>
<evidence type="ECO:0000256" key="14">
    <source>
        <dbReference type="SAM" id="Phobius"/>
    </source>
</evidence>
<accession>A5G7L0</accession>
<feature type="domain" description="HAMP" evidence="16">
    <location>
        <begin position="202"/>
        <end position="255"/>
    </location>
</feature>
<dbReference type="KEGG" id="gur:Gura_3624"/>
<keyword evidence="9 17" id="KW-0418">Kinase</keyword>
<gene>
    <name evidence="17" type="ordered locus">Gura_3624</name>
</gene>
<dbReference type="SUPFAM" id="SSF103190">
    <property type="entry name" value="Sensory domain-like"/>
    <property type="match status" value="1"/>
</dbReference>
<evidence type="ECO:0000256" key="1">
    <source>
        <dbReference type="ARBA" id="ARBA00000085"/>
    </source>
</evidence>
<dbReference type="AlphaFoldDB" id="A5G7L0"/>
<dbReference type="GO" id="GO:0000155">
    <property type="term" value="F:phosphorelay sensor kinase activity"/>
    <property type="evidence" value="ECO:0007669"/>
    <property type="project" value="InterPro"/>
</dbReference>
<dbReference type="HOGENOM" id="CLU_000445_89_29_7"/>
<dbReference type="PANTHER" id="PTHR43065:SF10">
    <property type="entry name" value="PEROXIDE STRESS-ACTIVATED HISTIDINE KINASE MAK3"/>
    <property type="match status" value="1"/>
</dbReference>
<proteinExistence type="predicted"/>
<keyword evidence="4" id="KW-1003">Cell membrane</keyword>
<evidence type="ECO:0000256" key="13">
    <source>
        <dbReference type="ARBA" id="ARBA00023136"/>
    </source>
</evidence>
<keyword evidence="13 14" id="KW-0472">Membrane</keyword>
<dbReference type="InterPro" id="IPR004358">
    <property type="entry name" value="Sig_transdc_His_kin-like_C"/>
</dbReference>
<dbReference type="Gene3D" id="1.10.287.130">
    <property type="match status" value="1"/>
</dbReference>
<feature type="transmembrane region" description="Helical" evidence="14">
    <location>
        <begin position="182"/>
        <end position="200"/>
    </location>
</feature>
<dbReference type="SUPFAM" id="SSF158472">
    <property type="entry name" value="HAMP domain-like"/>
    <property type="match status" value="1"/>
</dbReference>
<dbReference type="Gene3D" id="6.10.340.10">
    <property type="match status" value="1"/>
</dbReference>
<dbReference type="GO" id="GO:0005886">
    <property type="term" value="C:plasma membrane"/>
    <property type="evidence" value="ECO:0007669"/>
    <property type="project" value="UniProtKB-SubCell"/>
</dbReference>
<evidence type="ECO:0000313" key="17">
    <source>
        <dbReference type="EMBL" id="ABQ27778.1"/>
    </source>
</evidence>
<sequence>MKAPFFFSIKIRFVLTAALIMALSSITWGSWAWYNEKQHLIEKLEGQGKLLLTSLKAPIINAIVYEEIGQVEDVGLLDNFVGEIVGNHELPTPYAFITDQEGKVLAHNHYEEFGKKYHDPLTLAALAGDNVQSRIVRDAPGIGPVLDMAMPLRISGKSWGMLRIGLSMIPMEGELSILRMQILSFSALFFLIGTAIFYLIGRTMSRPLEQLSNAMADVNHESLEVTASPRQRNDEIGLLQESFNEMLTRLKKSEQERQRAVSQMIQNEKLATIGKIVAGVAHEVNNPLAAISTSIYNLDGKAPQELKRYIEILKKGVHRIEAIVRQLTDFSRVNTLDLRPVPSELFFKEAAGFAGMALKGTDLRFVGTDSCPPTTLDIDKGKLHQVVLNLILNALDASPQQGTIEFLAYCHDGFYFLVVTDQGSGIPPEDREKIFEIFHTTKPAGEGSGIGLAICRSIVEMHRGEIILESRQGMTTFIVKIPLGRGDFHGQA</sequence>
<dbReference type="SUPFAM" id="SSF47384">
    <property type="entry name" value="Homodimeric domain of signal transducing histidine kinase"/>
    <property type="match status" value="1"/>
</dbReference>
<dbReference type="Pfam" id="PF17203">
    <property type="entry name" value="sCache_3_2"/>
    <property type="match status" value="1"/>
</dbReference>
<keyword evidence="12" id="KW-0902">Two-component regulatory system</keyword>
<dbReference type="InterPro" id="IPR003594">
    <property type="entry name" value="HATPase_dom"/>
</dbReference>
<evidence type="ECO:0000256" key="4">
    <source>
        <dbReference type="ARBA" id="ARBA00022475"/>
    </source>
</evidence>
<dbReference type="CDD" id="cd06225">
    <property type="entry name" value="HAMP"/>
    <property type="match status" value="1"/>
</dbReference>
<dbReference type="PANTHER" id="PTHR43065">
    <property type="entry name" value="SENSOR HISTIDINE KINASE"/>
    <property type="match status" value="1"/>
</dbReference>
<dbReference type="EC" id="2.7.13.3" evidence="3"/>
<dbReference type="PROSITE" id="PS50885">
    <property type="entry name" value="HAMP"/>
    <property type="match status" value="1"/>
</dbReference>
<dbReference type="SMART" id="SM00388">
    <property type="entry name" value="HisKA"/>
    <property type="match status" value="1"/>
</dbReference>